<dbReference type="PANTHER" id="PTHR30451:SF21">
    <property type="entry name" value="FIMBRIAL USHER DOMAIN-CONTAINING PROTEIN YDET-RELATED"/>
    <property type="match status" value="1"/>
</dbReference>
<accession>A0A085GM93</accession>
<keyword evidence="3 10" id="KW-0813">Transport</keyword>
<dbReference type="Gene3D" id="2.60.40.3110">
    <property type="match status" value="1"/>
</dbReference>
<keyword evidence="7" id="KW-0732">Signal</keyword>
<dbReference type="GO" id="GO:0009279">
    <property type="term" value="C:cell outer membrane"/>
    <property type="evidence" value="ECO:0007669"/>
    <property type="project" value="UniProtKB-SubCell"/>
</dbReference>
<evidence type="ECO:0000256" key="7">
    <source>
        <dbReference type="ARBA" id="ARBA00022729"/>
    </source>
</evidence>
<dbReference type="PROSITE" id="PS01151">
    <property type="entry name" value="FIMBRIAL_USHER"/>
    <property type="match status" value="1"/>
</dbReference>
<evidence type="ECO:0000256" key="3">
    <source>
        <dbReference type="ARBA" id="ARBA00022448"/>
    </source>
</evidence>
<evidence type="ECO:0000256" key="6">
    <source>
        <dbReference type="ARBA" id="ARBA00022692"/>
    </source>
</evidence>
<dbReference type="InterPro" id="IPR043142">
    <property type="entry name" value="PapC-like_C_sf"/>
</dbReference>
<dbReference type="FunFam" id="2.60.40.3110:FF:000001">
    <property type="entry name" value="Putative fimbrial outer membrane usher"/>
    <property type="match status" value="1"/>
</dbReference>
<keyword evidence="6 10" id="KW-0812">Transmembrane</keyword>
<dbReference type="Gene3D" id="2.60.40.2610">
    <property type="entry name" value="Outer membrane usher protein FimD, plug domain"/>
    <property type="match status" value="1"/>
</dbReference>
<evidence type="ECO:0000259" key="13">
    <source>
        <dbReference type="Pfam" id="PF13954"/>
    </source>
</evidence>
<dbReference type="FunFam" id="2.60.40.2610:FF:000001">
    <property type="entry name" value="Outer membrane fimbrial usher protein"/>
    <property type="match status" value="1"/>
</dbReference>
<evidence type="ECO:0000256" key="5">
    <source>
        <dbReference type="ARBA" id="ARBA00022558"/>
    </source>
</evidence>
<evidence type="ECO:0000256" key="9">
    <source>
        <dbReference type="ARBA" id="ARBA00023237"/>
    </source>
</evidence>
<sequence>MKTQQEARSINDLPYSKTAYFVAANIFLGMSLTSLPAMAEDYFDPAALELKDGRQAESDLKQFSSPGGQIPGVYRVDVYLNGRQVDTRSVNFVESNGKLLPELTTTQLEKMGVKIQAFPKLSSIPADQPFSDLAQAIPDADSNFDFSQQRLNLSIPQAALNIEARSAVDPAMWDQGLTSAQLNYSYSGANSQYGNNSSNSNYLNLRSGLNLGAWRLRNYSTYSSSTQNKANWQSINTYLQRDVQSLKSQFTLGDSATPGDIFDSVQFRGAQIASDDNMLPDSLRGYAPVIRGIAQSNAQVTIRQNGYVIYQTYVAPGAFTISDLYPTAASGDLEVVIREADGTERVSVQPFSAVPIMQREGQMKFSATAGQYRSSYSGGSKPNFVQGTAIYGLRHSNTLYGGLQGSDKYQAAALGLGHSFGDWGSVSVDATQAQAKLRDDVTRRGQSYRFQYSKDVASTGTTFTLAGYRYSTSGFYTMKEANDINVDQNDIWRLRSNKRSQATLNVSQSLNELGNFYIAASQQDYWQQSGKERNISTGYNLSYAGINYGLNYTYSQTPGLNNGDRQMAFNIQIPLDKFMAGSWARYGISHSKRGGTVHTAGLSGTALEDNNLNYLVQQSYDKRGQGYGGDMSGTYKATYGELDAGYNYSRNSRQVNYGAQGSIVAHPYGVTFAQPVGDTGILVRAPGANGVKVENNTGVKTDWRGYTVVPYATTYRYNRVVLDTNSYAEDLDIDSAAATVAPTKGALALANFKTRVGSRALITLTRSAGPVPFGATASIVGDKDNSSIVGDGGQVYLSGVAQSGKLDVKWGNDASQQCHASFTLPADNNQNSGIKMVTARCE</sequence>
<evidence type="ECO:0000259" key="12">
    <source>
        <dbReference type="Pfam" id="PF13953"/>
    </source>
</evidence>
<dbReference type="AlphaFoldDB" id="A0A085GM93"/>
<keyword evidence="5 10" id="KW-1029">Fimbrium biogenesis</keyword>
<feature type="domain" description="PapC-like C-terminal" evidence="12">
    <location>
        <begin position="761"/>
        <end position="826"/>
    </location>
</feature>
<dbReference type="Pfam" id="PF13953">
    <property type="entry name" value="PapC_C"/>
    <property type="match status" value="1"/>
</dbReference>
<dbReference type="InterPro" id="IPR025949">
    <property type="entry name" value="PapC-like_C"/>
</dbReference>
<dbReference type="SUPFAM" id="SSF141729">
    <property type="entry name" value="FimD N-terminal domain-like"/>
    <property type="match status" value="1"/>
</dbReference>
<comment type="similarity">
    <text evidence="2 10">Belongs to the fimbrial export usher family.</text>
</comment>
<organism evidence="14 15">
    <name type="scientific">Ewingella americana (strain ATCC 33852 / DSM 4580 / CCUG 14506 / JCM 5911 / LMG 7869 / NCTC 12157 / CDC 1468-78)</name>
    <dbReference type="NCBI Taxonomy" id="910964"/>
    <lineage>
        <taxon>Bacteria</taxon>
        <taxon>Pseudomonadati</taxon>
        <taxon>Pseudomonadota</taxon>
        <taxon>Gammaproteobacteria</taxon>
        <taxon>Enterobacterales</taxon>
        <taxon>Yersiniaceae</taxon>
        <taxon>Ewingella</taxon>
    </lineage>
</organism>
<dbReference type="GO" id="GO:0009297">
    <property type="term" value="P:pilus assembly"/>
    <property type="evidence" value="ECO:0007669"/>
    <property type="project" value="InterPro"/>
</dbReference>
<feature type="domain" description="PapC N-terminal" evidence="13">
    <location>
        <begin position="42"/>
        <end position="187"/>
    </location>
</feature>
<evidence type="ECO:0000256" key="8">
    <source>
        <dbReference type="ARBA" id="ARBA00023136"/>
    </source>
</evidence>
<dbReference type="InterPro" id="IPR042186">
    <property type="entry name" value="FimD_plug_dom"/>
</dbReference>
<evidence type="ECO:0000256" key="1">
    <source>
        <dbReference type="ARBA" id="ARBA00004571"/>
    </source>
</evidence>
<keyword evidence="8 10" id="KW-0472">Membrane</keyword>
<evidence type="ECO:0000256" key="2">
    <source>
        <dbReference type="ARBA" id="ARBA00008064"/>
    </source>
</evidence>
<evidence type="ECO:0000256" key="10">
    <source>
        <dbReference type="RuleBase" id="RU003884"/>
    </source>
</evidence>
<keyword evidence="4" id="KW-1134">Transmembrane beta strand</keyword>
<dbReference type="Gene3D" id="3.10.20.410">
    <property type="match status" value="1"/>
</dbReference>
<dbReference type="Pfam" id="PF00577">
    <property type="entry name" value="Usher"/>
    <property type="match status" value="1"/>
</dbReference>
<gene>
    <name evidence="14" type="ORF">GEAM_0600</name>
</gene>
<dbReference type="Gene3D" id="2.60.40.2070">
    <property type="match status" value="1"/>
</dbReference>
<dbReference type="STRING" id="910964.GEAM_0600"/>
<keyword evidence="15" id="KW-1185">Reference proteome</keyword>
<dbReference type="Pfam" id="PF13954">
    <property type="entry name" value="PapC_N"/>
    <property type="match status" value="1"/>
</dbReference>
<dbReference type="InterPro" id="IPR018030">
    <property type="entry name" value="Fimbrial_membr_usher_CS"/>
</dbReference>
<dbReference type="InterPro" id="IPR000015">
    <property type="entry name" value="Fimb_usher"/>
</dbReference>
<dbReference type="InterPro" id="IPR037224">
    <property type="entry name" value="PapC_N_sf"/>
</dbReference>
<feature type="transmembrane region" description="Helical" evidence="11">
    <location>
        <begin position="20"/>
        <end position="39"/>
    </location>
</feature>
<dbReference type="Proteomes" id="UP000028640">
    <property type="component" value="Unassembled WGS sequence"/>
</dbReference>
<dbReference type="GeneID" id="78378944"/>
<proteinExistence type="inferred from homology"/>
<dbReference type="OrthoDB" id="6554712at2"/>
<name>A0A085GM93_EWIA3</name>
<protein>
    <submittedName>
        <fullName evidence="14">FimD family fimbriae anchoring protein</fullName>
    </submittedName>
</protein>
<comment type="caution">
    <text evidence="14">The sequence shown here is derived from an EMBL/GenBank/DDBJ whole genome shotgun (WGS) entry which is preliminary data.</text>
</comment>
<dbReference type="eggNOG" id="COG3188">
    <property type="taxonomic scope" value="Bacteria"/>
</dbReference>
<dbReference type="RefSeq" id="WP_034788053.1">
    <property type="nucleotide sequence ID" value="NZ_JMPJ01000024.1"/>
</dbReference>
<evidence type="ECO:0000256" key="4">
    <source>
        <dbReference type="ARBA" id="ARBA00022452"/>
    </source>
</evidence>
<dbReference type="GO" id="GO:0015473">
    <property type="term" value="F:fimbrial usher porin activity"/>
    <property type="evidence" value="ECO:0007669"/>
    <property type="project" value="InterPro"/>
</dbReference>
<keyword evidence="9 10" id="KW-0998">Cell outer membrane</keyword>
<dbReference type="InterPro" id="IPR025885">
    <property type="entry name" value="PapC_N"/>
</dbReference>
<dbReference type="EMBL" id="JMPJ01000024">
    <property type="protein sequence ID" value="KFC84838.1"/>
    <property type="molecule type" value="Genomic_DNA"/>
</dbReference>
<keyword evidence="11" id="KW-1133">Transmembrane helix</keyword>
<reference evidence="14 15" key="1">
    <citation type="submission" date="2014-05" db="EMBL/GenBank/DDBJ databases">
        <title>ATOL: Assembling a taxonomically balanced genome-scale reconstruction of the evolutionary history of the Enterobacteriaceae.</title>
        <authorList>
            <person name="Plunkett G.III."/>
            <person name="Neeno-Eckwall E.C."/>
            <person name="Glasner J.D."/>
            <person name="Perna N.T."/>
        </authorList>
    </citation>
    <scope>NUCLEOTIDE SEQUENCE [LARGE SCALE GENOMIC DNA]</scope>
    <source>
        <strain evidence="14 15">ATCC 33852</strain>
    </source>
</reference>
<evidence type="ECO:0000313" key="15">
    <source>
        <dbReference type="Proteomes" id="UP000028640"/>
    </source>
</evidence>
<evidence type="ECO:0000313" key="14">
    <source>
        <dbReference type="EMBL" id="KFC84838.1"/>
    </source>
</evidence>
<comment type="subcellular location">
    <subcellularLocation>
        <location evidence="1 10">Cell outer membrane</location>
        <topology evidence="1 10">Multi-pass membrane protein</topology>
    </subcellularLocation>
</comment>
<evidence type="ECO:0000256" key="11">
    <source>
        <dbReference type="SAM" id="Phobius"/>
    </source>
</evidence>
<dbReference type="PANTHER" id="PTHR30451">
    <property type="entry name" value="OUTER MEMBRANE USHER PROTEIN"/>
    <property type="match status" value="1"/>
</dbReference>